<proteinExistence type="predicted"/>
<accession>A0A7J9CLK0</accession>
<dbReference type="Proteomes" id="UP000593579">
    <property type="component" value="Unassembled WGS sequence"/>
</dbReference>
<dbReference type="EMBL" id="JABEZY010000011">
    <property type="protein sequence ID" value="MBA0749357.1"/>
    <property type="molecule type" value="Genomic_DNA"/>
</dbReference>
<reference evidence="1 2" key="1">
    <citation type="journal article" date="2019" name="Genome Biol. Evol.">
        <title>Insights into the evolution of the New World diploid cottons (Gossypium, subgenus Houzingenia) based on genome sequencing.</title>
        <authorList>
            <person name="Grover C.E."/>
            <person name="Arick M.A. 2nd"/>
            <person name="Thrash A."/>
            <person name="Conover J.L."/>
            <person name="Sanders W.S."/>
            <person name="Peterson D.G."/>
            <person name="Frelichowski J.E."/>
            <person name="Scheffler J.A."/>
            <person name="Scheffler B.E."/>
            <person name="Wendel J.F."/>
        </authorList>
    </citation>
    <scope>NUCLEOTIDE SEQUENCE [LARGE SCALE GENOMIC DNA]</scope>
    <source>
        <strain evidence="1">5</strain>
        <tissue evidence="1">Leaf</tissue>
    </source>
</reference>
<evidence type="ECO:0000313" key="1">
    <source>
        <dbReference type="EMBL" id="MBA0749357.1"/>
    </source>
</evidence>
<comment type="caution">
    <text evidence="1">The sequence shown here is derived from an EMBL/GenBank/DDBJ whole genome shotgun (WGS) entry which is preliminary data.</text>
</comment>
<evidence type="ECO:0008006" key="3">
    <source>
        <dbReference type="Google" id="ProtNLM"/>
    </source>
</evidence>
<name>A0A7J9CLK0_GOSGO</name>
<protein>
    <recommendedName>
        <fullName evidence="3">RNase H type-1 domain-containing protein</fullName>
    </recommendedName>
</protein>
<sequence length="212" mass="24109">MDKQIWYGEHIEEYSVRSGYRALLQPCIIFEHSNNDNKELAAITIWALWYAPNKLIHEGILQIVNDVVTFVRGYGRGYRALSSVLRHPPSVDVARWTPPSSLWDTGYSGPNQKAISRIIVEDELGKILGSGYRFHTWVNMIFMVEAMALYGQLPGMRKLCREVKACHFKFAPRGCNIAAHAMAVIGRQGLSEEVPPKVHEIVAEDQRWIDLS</sequence>
<organism evidence="1 2">
    <name type="scientific">Gossypium gossypioides</name>
    <name type="common">Mexican cotton</name>
    <name type="synonym">Selera gossypioides</name>
    <dbReference type="NCBI Taxonomy" id="34282"/>
    <lineage>
        <taxon>Eukaryota</taxon>
        <taxon>Viridiplantae</taxon>
        <taxon>Streptophyta</taxon>
        <taxon>Embryophyta</taxon>
        <taxon>Tracheophyta</taxon>
        <taxon>Spermatophyta</taxon>
        <taxon>Magnoliopsida</taxon>
        <taxon>eudicotyledons</taxon>
        <taxon>Gunneridae</taxon>
        <taxon>Pentapetalae</taxon>
        <taxon>rosids</taxon>
        <taxon>malvids</taxon>
        <taxon>Malvales</taxon>
        <taxon>Malvaceae</taxon>
        <taxon>Malvoideae</taxon>
        <taxon>Gossypium</taxon>
    </lineage>
</organism>
<dbReference type="OrthoDB" id="998267at2759"/>
<gene>
    <name evidence="1" type="ORF">Gogos_003301</name>
</gene>
<evidence type="ECO:0000313" key="2">
    <source>
        <dbReference type="Proteomes" id="UP000593579"/>
    </source>
</evidence>
<dbReference type="AlphaFoldDB" id="A0A7J9CLK0"/>
<keyword evidence="2" id="KW-1185">Reference proteome</keyword>